<reference evidence="4" key="2">
    <citation type="submission" date="2020-09" db="EMBL/GenBank/DDBJ databases">
        <authorList>
            <person name="Sun Q."/>
            <person name="Kim S."/>
        </authorList>
    </citation>
    <scope>NUCLEOTIDE SEQUENCE</scope>
    <source>
        <strain evidence="4">KCTC 12711</strain>
    </source>
</reference>
<keyword evidence="2" id="KW-0449">Lipoprotein</keyword>
<dbReference type="EMBL" id="BMXA01000005">
    <property type="protein sequence ID" value="GHA16168.1"/>
    <property type="molecule type" value="Genomic_DNA"/>
</dbReference>
<organism evidence="4 5">
    <name type="scientific">Arenicella chitinivorans</name>
    <dbReference type="NCBI Taxonomy" id="1329800"/>
    <lineage>
        <taxon>Bacteria</taxon>
        <taxon>Pseudomonadati</taxon>
        <taxon>Pseudomonadota</taxon>
        <taxon>Gammaproteobacteria</taxon>
        <taxon>Arenicellales</taxon>
        <taxon>Arenicellaceae</taxon>
        <taxon>Arenicella</taxon>
    </lineage>
</organism>
<evidence type="ECO:0000313" key="4">
    <source>
        <dbReference type="EMBL" id="GHA16168.1"/>
    </source>
</evidence>
<dbReference type="PANTHER" id="PTHR10612:SF34">
    <property type="entry name" value="APOLIPOPROTEIN D"/>
    <property type="match status" value="1"/>
</dbReference>
<dbReference type="PRINTS" id="PR01171">
    <property type="entry name" value="BCTLIPOCALIN"/>
</dbReference>
<evidence type="ECO:0000256" key="1">
    <source>
        <dbReference type="ARBA" id="ARBA00006889"/>
    </source>
</evidence>
<dbReference type="InterPro" id="IPR022272">
    <property type="entry name" value="Lipocalin_CS"/>
</dbReference>
<proteinExistence type="inferred from homology"/>
<dbReference type="PANTHER" id="PTHR10612">
    <property type="entry name" value="APOLIPOPROTEIN D"/>
    <property type="match status" value="1"/>
</dbReference>
<name>A0A918S0U0_9GAMM</name>
<keyword evidence="2" id="KW-0472">Membrane</keyword>
<dbReference type="Gene3D" id="2.40.128.20">
    <property type="match status" value="1"/>
</dbReference>
<accession>A0A918S0U0</accession>
<dbReference type="RefSeq" id="WP_189402232.1">
    <property type="nucleotide sequence ID" value="NZ_BMXA01000005.1"/>
</dbReference>
<dbReference type="GO" id="GO:0006950">
    <property type="term" value="P:response to stress"/>
    <property type="evidence" value="ECO:0007669"/>
    <property type="project" value="UniProtKB-ARBA"/>
</dbReference>
<feature type="domain" description="Lipocalin/cytosolic fatty-acid binding" evidence="3">
    <location>
        <begin position="34"/>
        <end position="173"/>
    </location>
</feature>
<dbReference type="Proteomes" id="UP000614811">
    <property type="component" value="Unassembled WGS sequence"/>
</dbReference>
<dbReference type="PROSITE" id="PS00213">
    <property type="entry name" value="LIPOCALIN"/>
    <property type="match status" value="1"/>
</dbReference>
<dbReference type="Pfam" id="PF08212">
    <property type="entry name" value="Lipocalin_2"/>
    <property type="match status" value="1"/>
</dbReference>
<evidence type="ECO:0000259" key="3">
    <source>
        <dbReference type="Pfam" id="PF08212"/>
    </source>
</evidence>
<dbReference type="GO" id="GO:0009279">
    <property type="term" value="C:cell outer membrane"/>
    <property type="evidence" value="ECO:0007669"/>
    <property type="project" value="UniProtKB-SubCell"/>
</dbReference>
<comment type="caution">
    <text evidence="4">The sequence shown here is derived from an EMBL/GenBank/DDBJ whole genome shotgun (WGS) entry which is preliminary data.</text>
</comment>
<dbReference type="CDD" id="cd19438">
    <property type="entry name" value="lipocalin_Blc-like"/>
    <property type="match status" value="1"/>
</dbReference>
<dbReference type="InterPro" id="IPR002446">
    <property type="entry name" value="Lipocalin_bac"/>
</dbReference>
<sequence length="174" mass="19658">MRKILTALTITIGLSLLSGCGSVPDNITPVRDFEVDRYLGKWYEIARLDHRFERGLEKVSATYSLRDDGKIKVVNRGFDSEKGEWKEAVGKARFPGDETVGFLEVSFFGPFYGPYVVFELEPLNYDYAFISSGDGYLWFLSRTPTVSDTLKQAFIAKAKALGFNTDELIFVPQE</sequence>
<keyword evidence="2" id="KW-0446">Lipid-binding</keyword>
<dbReference type="AlphaFoldDB" id="A0A918S0U0"/>
<evidence type="ECO:0000256" key="2">
    <source>
        <dbReference type="PIRNR" id="PIRNR036893"/>
    </source>
</evidence>
<dbReference type="SUPFAM" id="SSF50814">
    <property type="entry name" value="Lipocalins"/>
    <property type="match status" value="1"/>
</dbReference>
<gene>
    <name evidence="4" type="primary">blc</name>
    <name evidence="4" type="ORF">GCM10008090_27460</name>
</gene>
<evidence type="ECO:0000313" key="5">
    <source>
        <dbReference type="Proteomes" id="UP000614811"/>
    </source>
</evidence>
<comment type="subunit">
    <text evidence="2">Homodimer.</text>
</comment>
<comment type="subcellular location">
    <subcellularLocation>
        <location evidence="2">Cell outer membrane</location>
    </subcellularLocation>
</comment>
<comment type="similarity">
    <text evidence="1 2">Belongs to the calycin superfamily. Lipocalin family.</text>
</comment>
<protein>
    <recommendedName>
        <fullName evidence="2">Outer membrane lipoprotein Blc</fullName>
    </recommendedName>
</protein>
<reference evidence="4" key="1">
    <citation type="journal article" date="2014" name="Int. J. Syst. Evol. Microbiol.">
        <title>Complete genome sequence of Corynebacterium casei LMG S-19264T (=DSM 44701T), isolated from a smear-ripened cheese.</title>
        <authorList>
            <consortium name="US DOE Joint Genome Institute (JGI-PGF)"/>
            <person name="Walter F."/>
            <person name="Albersmeier A."/>
            <person name="Kalinowski J."/>
            <person name="Ruckert C."/>
        </authorList>
    </citation>
    <scope>NUCLEOTIDE SEQUENCE</scope>
    <source>
        <strain evidence="4">KCTC 12711</strain>
    </source>
</reference>
<dbReference type="PROSITE" id="PS51257">
    <property type="entry name" value="PROKAR_LIPOPROTEIN"/>
    <property type="match status" value="1"/>
</dbReference>
<dbReference type="InterPro" id="IPR022271">
    <property type="entry name" value="Lipocalin_ApoD"/>
</dbReference>
<dbReference type="InterPro" id="IPR012674">
    <property type="entry name" value="Calycin"/>
</dbReference>
<keyword evidence="2" id="KW-0998">Cell outer membrane</keyword>
<dbReference type="InterPro" id="IPR047202">
    <property type="entry name" value="Lipocalin_Blc-like_dom"/>
</dbReference>
<comment type="function">
    <text evidence="2">Involved in the storage or transport of lipids necessary for membrane maintenance under stressful conditions. Displays a binding preference for lysophospholipids.</text>
</comment>
<dbReference type="GO" id="GO:0008289">
    <property type="term" value="F:lipid binding"/>
    <property type="evidence" value="ECO:0007669"/>
    <property type="project" value="UniProtKB-UniRule"/>
</dbReference>
<dbReference type="PIRSF" id="PIRSF036893">
    <property type="entry name" value="Lipocalin_ApoD"/>
    <property type="match status" value="1"/>
</dbReference>
<dbReference type="InterPro" id="IPR000566">
    <property type="entry name" value="Lipocln_cytosolic_FA-bd_dom"/>
</dbReference>
<keyword evidence="5" id="KW-1185">Reference proteome</keyword>